<dbReference type="Proteomes" id="UP001243009">
    <property type="component" value="Unassembled WGS sequence"/>
</dbReference>
<dbReference type="Pfam" id="PF13514">
    <property type="entry name" value="AAA_27"/>
    <property type="match status" value="1"/>
</dbReference>
<dbReference type="InterPro" id="IPR038734">
    <property type="entry name" value="YhaN_AAA"/>
</dbReference>
<proteinExistence type="predicted"/>
<evidence type="ECO:0000259" key="2">
    <source>
        <dbReference type="Pfam" id="PF13514"/>
    </source>
</evidence>
<feature type="domain" description="YhaN AAA" evidence="2">
    <location>
        <begin position="1"/>
        <end position="204"/>
    </location>
</feature>
<evidence type="ECO:0000313" key="3">
    <source>
        <dbReference type="EMBL" id="MDO9707518.1"/>
    </source>
</evidence>
<dbReference type="EMBL" id="JAUTWS010000003">
    <property type="protein sequence ID" value="MDO9707518.1"/>
    <property type="molecule type" value="Genomic_DNA"/>
</dbReference>
<name>A0ABT9DUF7_9PROT</name>
<sequence>MRLLRLDLLRYGHLTDVSLDFPREAALHVVLGPNEAGKSTALEAIGDALFGFPARTGRDFLHASKDLRIGVTLAGRDGATASFLRRKGRQQTLLDAEENPLPEEALRRFLGGADRDLFDRAFGLDGAQLRRGGEELLKAGGDSGESLLAGLGVMHLHKALAKLDEEAKTLVGDGRGKRQFSIAMEAWKQARDAAAEAAVRPAEWQEATERLAGIVADLAGVQQEMAALAREDSRLQRIRRVKPRLAELDHARGQFSLVADAPRLPADARAALEHGREARRAAAQDAEREAEAVRRLSEDLEALPRDAAVLALQDGIDSLAGRRALVQQAEADLPAVRARLEGYRAAAAEAARGLGLDLPAEALRERLPAEALRRRAQALLTDRARLVTQREAAAQVLAAAHRARDAAAVAVQAAPAPPSPAPLRQAIQAAQREGRIDRELEAAERRLTGAAEAAAAALGALPLWSGDAAALAACRLPLAAEAEAAATRLAEADRALGKAGEEAALVAAEIARLQEELADLAAGETMPTRAAVEAARGERDRAWRLLRRALEGGAPATAEERAGLPEAPLPEAFERLCDAADRLADRRADEAQRVADWLLRSDRLERARARHAEAGRGLAAAEAAAAAALAAWQALWTPAGIEPRAPEAMKEWRAQRAEVLRLLAEARAAREARDDLAARREAVREPLAALLPGGPAGPALAPLLNAADLACQAAEEAVVEHRRRLDRLATEEKRLPELRDRAEAAARDLAAAEAGWEEAVAALGLPPGAGAEAMEAALLAWGRIAEAAEAWREDERRIADMQRAVEDFAAATAALLAALPEAEGEGAPALLLPGLVRRLAEARKAEDAAEALARRIAQHREAAEVAGQRLRQAEAGLAAQRAAAGAVDEAALEEAIDLAARRDRLAAEVEGLERLLAEQSDGMPEAALREEAAEVGIDAATARLEEIGRQRAALAERLSALGGERNAAEQVLRDLEKGRDAAAHAQAAEQALAEARGAAERYARLHLARRLLQAGIECFRAERQTPLLRDAGRHFALLTGGRYAKLAAEEDEKGRIVLRAVRSDGSDCAVEALSEGTRDQLYLALRIAAVESHAANAEPLPFIADDLLVQFDDTRAAAAIGLLAELGRVVQPILFTHHTHLAELAARQKGVQVQVLPGGAPAPVEARSAA</sequence>
<dbReference type="Gene3D" id="3.40.50.300">
    <property type="entry name" value="P-loop containing nucleotide triphosphate hydrolases"/>
    <property type="match status" value="2"/>
</dbReference>
<evidence type="ECO:0000313" key="4">
    <source>
        <dbReference type="Proteomes" id="UP001243009"/>
    </source>
</evidence>
<feature type="coiled-coil region" evidence="1">
    <location>
        <begin position="895"/>
        <end position="957"/>
    </location>
</feature>
<dbReference type="RefSeq" id="WP_305102389.1">
    <property type="nucleotide sequence ID" value="NZ_JAUTWS010000003.1"/>
</dbReference>
<keyword evidence="1" id="KW-0175">Coiled coil</keyword>
<keyword evidence="4" id="KW-1185">Reference proteome</keyword>
<reference evidence="3 4" key="1">
    <citation type="submission" date="2023-08" db="EMBL/GenBank/DDBJ databases">
        <title>The draft genome sequence of Paracraurococcus sp. LOR1-02.</title>
        <authorList>
            <person name="Kingkaew E."/>
            <person name="Tanasupawat S."/>
        </authorList>
    </citation>
    <scope>NUCLEOTIDE SEQUENCE [LARGE SCALE GENOMIC DNA]</scope>
    <source>
        <strain evidence="3 4">LOR1-02</strain>
    </source>
</reference>
<dbReference type="InterPro" id="IPR027417">
    <property type="entry name" value="P-loop_NTPase"/>
</dbReference>
<protein>
    <submittedName>
        <fullName evidence="3">AAA family ATPase</fullName>
    </submittedName>
</protein>
<evidence type="ECO:0000256" key="1">
    <source>
        <dbReference type="SAM" id="Coils"/>
    </source>
</evidence>
<organism evidence="3 4">
    <name type="scientific">Paracraurococcus lichenis</name>
    <dbReference type="NCBI Taxonomy" id="3064888"/>
    <lineage>
        <taxon>Bacteria</taxon>
        <taxon>Pseudomonadati</taxon>
        <taxon>Pseudomonadota</taxon>
        <taxon>Alphaproteobacteria</taxon>
        <taxon>Acetobacterales</taxon>
        <taxon>Roseomonadaceae</taxon>
        <taxon>Paracraurococcus</taxon>
    </lineage>
</organism>
<accession>A0ABT9DUF7</accession>
<comment type="caution">
    <text evidence="3">The sequence shown here is derived from an EMBL/GenBank/DDBJ whole genome shotgun (WGS) entry which is preliminary data.</text>
</comment>
<dbReference type="SUPFAM" id="SSF52540">
    <property type="entry name" value="P-loop containing nucleoside triphosphate hydrolases"/>
    <property type="match status" value="1"/>
</dbReference>
<gene>
    <name evidence="3" type="ORF">Q7A36_04110</name>
</gene>
<feature type="coiled-coil region" evidence="1">
    <location>
        <begin position="711"/>
        <end position="748"/>
    </location>
</feature>
<dbReference type="PANTHER" id="PTHR41259:SF1">
    <property type="entry name" value="DOUBLE-STRAND BREAK REPAIR RAD50 ATPASE, PUTATIVE-RELATED"/>
    <property type="match status" value="1"/>
</dbReference>
<dbReference type="PANTHER" id="PTHR41259">
    <property type="entry name" value="DOUBLE-STRAND BREAK REPAIR RAD50 ATPASE, PUTATIVE-RELATED"/>
    <property type="match status" value="1"/>
</dbReference>